<dbReference type="OrthoDB" id="3541261at2"/>
<evidence type="ECO:0000313" key="3">
    <source>
        <dbReference type="Proteomes" id="UP000095759"/>
    </source>
</evidence>
<gene>
    <name evidence="2" type="ORF">AS594_00710</name>
</gene>
<evidence type="ECO:0000259" key="1">
    <source>
        <dbReference type="Pfam" id="PF19575"/>
    </source>
</evidence>
<dbReference type="Pfam" id="PF19575">
    <property type="entry name" value="HTH_58"/>
    <property type="match status" value="1"/>
</dbReference>
<keyword evidence="3" id="KW-1185">Reference proteome</keyword>
<accession>A0A1E5P125</accession>
<name>A0A1E5P125_9ACTN</name>
<feature type="domain" description="Helix-turn-helix" evidence="1">
    <location>
        <begin position="3"/>
        <end position="60"/>
    </location>
</feature>
<comment type="caution">
    <text evidence="2">The sequence shown here is derived from an EMBL/GenBank/DDBJ whole genome shotgun (WGS) entry which is preliminary data.</text>
</comment>
<dbReference type="InterPro" id="IPR045745">
    <property type="entry name" value="HTH_58_Actinobacteria-type"/>
</dbReference>
<reference evidence="2 3" key="1">
    <citation type="submission" date="2016-08" db="EMBL/GenBank/DDBJ databases">
        <title>Complete genome sequence of Streptomyces agglomeratus strain 6-3-2, a novel anti-MRSA actinomycete isolated from Wuli of Tebit, China.</title>
        <authorList>
            <person name="Chen X."/>
        </authorList>
    </citation>
    <scope>NUCLEOTIDE SEQUENCE [LARGE SCALE GENOMIC DNA]</scope>
    <source>
        <strain evidence="2 3">6-3-2</strain>
    </source>
</reference>
<evidence type="ECO:0000313" key="2">
    <source>
        <dbReference type="EMBL" id="OEJ23251.1"/>
    </source>
</evidence>
<protein>
    <submittedName>
        <fullName evidence="2">Transcriptional regulator</fullName>
    </submittedName>
</protein>
<sequence length="61" mass="6892">MPKRVTGSDRDKITAEYKSRYEAGESIRKIAEASSRSYGFVHGILTESGTSLRRRGTEQRN</sequence>
<dbReference type="STRING" id="285458.BGM19_36180"/>
<dbReference type="Proteomes" id="UP000095759">
    <property type="component" value="Unassembled WGS sequence"/>
</dbReference>
<organism evidence="2 3">
    <name type="scientific">Streptomyces agglomeratus</name>
    <dbReference type="NCBI Taxonomy" id="285458"/>
    <lineage>
        <taxon>Bacteria</taxon>
        <taxon>Bacillati</taxon>
        <taxon>Actinomycetota</taxon>
        <taxon>Actinomycetes</taxon>
        <taxon>Kitasatosporales</taxon>
        <taxon>Streptomycetaceae</taxon>
        <taxon>Streptomyces</taxon>
    </lineage>
</organism>
<proteinExistence type="predicted"/>
<dbReference type="EMBL" id="MEHJ01000001">
    <property type="protein sequence ID" value="OEJ23251.1"/>
    <property type="molecule type" value="Genomic_DNA"/>
</dbReference>
<dbReference type="RefSeq" id="WP_069925157.1">
    <property type="nucleotide sequence ID" value="NZ_MEHI01000001.1"/>
</dbReference>
<dbReference type="AlphaFoldDB" id="A0A1E5P125"/>